<proteinExistence type="predicted"/>
<gene>
    <name evidence="2" type="ORF">FRZ03_36435</name>
</gene>
<evidence type="ECO:0000313" key="3">
    <source>
        <dbReference type="Proteomes" id="UP000320481"/>
    </source>
</evidence>
<evidence type="ECO:0000256" key="1">
    <source>
        <dbReference type="SAM" id="Phobius"/>
    </source>
</evidence>
<name>A0A5C6IQA1_9ACTN</name>
<protein>
    <recommendedName>
        <fullName evidence="4">DUF998 domain-containing protein</fullName>
    </recommendedName>
</protein>
<feature type="transmembrane region" description="Helical" evidence="1">
    <location>
        <begin position="70"/>
        <end position="94"/>
    </location>
</feature>
<reference evidence="2" key="1">
    <citation type="journal article" date="2019" name="Microbiol. Resour. Announc.">
        <title>Draft Genomic Sequences of Streptomyces misionensis and Streptomyces albidoflavus, bacteria applied for phytopathogen biocontrol.</title>
        <authorList>
            <person name="Pylro V."/>
            <person name="Dias A."/>
            <person name="Andreote F."/>
            <person name="Varani A."/>
            <person name="Andreote C."/>
            <person name="Bernardo E."/>
            <person name="Martins T."/>
        </authorList>
    </citation>
    <scope>NUCLEOTIDE SEQUENCE [LARGE SCALE GENOMIC DNA]</scope>
    <source>
        <strain evidence="2">66</strain>
    </source>
</reference>
<keyword evidence="1" id="KW-0472">Membrane</keyword>
<sequence>MIRRALRVPLLTLLSAALLTAHLSFGADIYRDCAYVGPSTRMYLTSWAALACALGALPAFAGLPRSERRGLALLSVVAAVLLTLATVTTTYWLYAPDPAGGADCSGLARPVTPWTAH</sequence>
<accession>A0A5C6IQA1</accession>
<keyword evidence="1" id="KW-1133">Transmembrane helix</keyword>
<evidence type="ECO:0000313" key="2">
    <source>
        <dbReference type="EMBL" id="TWV30683.1"/>
    </source>
</evidence>
<keyword evidence="1" id="KW-0812">Transmembrane</keyword>
<evidence type="ECO:0008006" key="4">
    <source>
        <dbReference type="Google" id="ProtNLM"/>
    </source>
</evidence>
<keyword evidence="3" id="KW-1185">Reference proteome</keyword>
<dbReference type="Proteomes" id="UP000320481">
    <property type="component" value="Unassembled WGS sequence"/>
</dbReference>
<dbReference type="AlphaFoldDB" id="A0A5C6IQA1"/>
<dbReference type="RefSeq" id="WP_146469342.1">
    <property type="nucleotide sequence ID" value="NZ_VOGW01000197.1"/>
</dbReference>
<comment type="caution">
    <text evidence="2">The sequence shown here is derived from an EMBL/GenBank/DDBJ whole genome shotgun (WGS) entry which is preliminary data.</text>
</comment>
<feature type="transmembrane region" description="Helical" evidence="1">
    <location>
        <begin position="42"/>
        <end position="63"/>
    </location>
</feature>
<dbReference type="EMBL" id="VOGW01000197">
    <property type="protein sequence ID" value="TWV30683.1"/>
    <property type="molecule type" value="Genomic_DNA"/>
</dbReference>
<organism evidence="2 3">
    <name type="scientific">Streptomyces misionensis</name>
    <dbReference type="NCBI Taxonomy" id="67331"/>
    <lineage>
        <taxon>Bacteria</taxon>
        <taxon>Bacillati</taxon>
        <taxon>Actinomycetota</taxon>
        <taxon>Actinomycetes</taxon>
        <taxon>Kitasatosporales</taxon>
        <taxon>Streptomycetaceae</taxon>
        <taxon>Streptomyces</taxon>
    </lineage>
</organism>